<gene>
    <name evidence="3" type="primary">pafB</name>
    <name evidence="3" type="ORF">GOHSU_02_02510</name>
</gene>
<dbReference type="Proteomes" id="UP000053405">
    <property type="component" value="Unassembled WGS sequence"/>
</dbReference>
<dbReference type="GO" id="GO:0000502">
    <property type="term" value="C:proteasome complex"/>
    <property type="evidence" value="ECO:0007669"/>
    <property type="project" value="UniProtKB-KW"/>
</dbReference>
<dbReference type="STRING" id="1121927.GOHSU_02_02510"/>
<evidence type="ECO:0000259" key="1">
    <source>
        <dbReference type="Pfam" id="PF13280"/>
    </source>
</evidence>
<dbReference type="Pfam" id="PF13280">
    <property type="entry name" value="WYL"/>
    <property type="match status" value="1"/>
</dbReference>
<organism evidence="3 4">
    <name type="scientific">Gordonia hirsuta DSM 44140 = NBRC 16056</name>
    <dbReference type="NCBI Taxonomy" id="1121927"/>
    <lineage>
        <taxon>Bacteria</taxon>
        <taxon>Bacillati</taxon>
        <taxon>Actinomycetota</taxon>
        <taxon>Actinomycetes</taxon>
        <taxon>Mycobacteriales</taxon>
        <taxon>Gordoniaceae</taxon>
        <taxon>Gordonia</taxon>
    </lineage>
</organism>
<dbReference type="AlphaFoldDB" id="L7L7S8"/>
<dbReference type="InterPro" id="IPR026881">
    <property type="entry name" value="WYL_dom"/>
</dbReference>
<protein>
    <submittedName>
        <fullName evidence="3">Proteasome accessory factor B</fullName>
    </submittedName>
</protein>
<evidence type="ECO:0000313" key="4">
    <source>
        <dbReference type="Proteomes" id="UP000053405"/>
    </source>
</evidence>
<name>L7L7S8_9ACTN</name>
<dbReference type="InterPro" id="IPR051534">
    <property type="entry name" value="CBASS_pafABC_assoc_protein"/>
</dbReference>
<dbReference type="eggNOG" id="COG2378">
    <property type="taxonomic scope" value="Bacteria"/>
</dbReference>
<feature type="domain" description="WYL" evidence="1">
    <location>
        <begin position="154"/>
        <end position="218"/>
    </location>
</feature>
<dbReference type="EMBL" id="BANT01000002">
    <property type="protein sequence ID" value="GAC56102.1"/>
    <property type="molecule type" value="Genomic_DNA"/>
</dbReference>
<dbReference type="InterPro" id="IPR057727">
    <property type="entry name" value="WCX_dom"/>
</dbReference>
<dbReference type="Pfam" id="PF25583">
    <property type="entry name" value="WCX"/>
    <property type="match status" value="1"/>
</dbReference>
<accession>L7L7S8</accession>
<proteinExistence type="predicted"/>
<keyword evidence="3" id="KW-0647">Proteasome</keyword>
<keyword evidence="4" id="KW-1185">Reference proteome</keyword>
<evidence type="ECO:0000313" key="3">
    <source>
        <dbReference type="EMBL" id="GAC56102.1"/>
    </source>
</evidence>
<dbReference type="PANTHER" id="PTHR34580:SF3">
    <property type="entry name" value="PROTEIN PAFB"/>
    <property type="match status" value="1"/>
</dbReference>
<dbReference type="PANTHER" id="PTHR34580">
    <property type="match status" value="1"/>
</dbReference>
<evidence type="ECO:0000259" key="2">
    <source>
        <dbReference type="Pfam" id="PF25583"/>
    </source>
</evidence>
<dbReference type="PROSITE" id="PS52050">
    <property type="entry name" value="WYL"/>
    <property type="match status" value="1"/>
</dbReference>
<comment type="caution">
    <text evidence="3">The sequence shown here is derived from an EMBL/GenBank/DDBJ whole genome shotgun (WGS) entry which is preliminary data.</text>
</comment>
<dbReference type="RefSeq" id="WP_005935609.1">
    <property type="nucleotide sequence ID" value="NZ_ATVK01000040.1"/>
</dbReference>
<feature type="domain" description="WCX" evidence="2">
    <location>
        <begin position="251"/>
        <end position="325"/>
    </location>
</feature>
<sequence>MAPAKIAKSERLLNLVICLMSAKTYVTAEYLRKNVVGYADGEQSAETFKRMLERDKNELRALGIPVETGSAPLGGDEGYRIKPESYALGEVNLDRDEAAAVAAAAAVWHEPEVAVESQTAVLKLKAAGLDVTRPEELGFGQPGGGRSLGDERAVRALISATTEGRAVTFTHRTAGATAQRSLEPWGLVSDGGRLYVVGHDRDRGQTRTFRVSRISEVEAIGEAGGVTVPEGTDVRALVTAAVARGSGEKSTARLWLADGRAHDLRRNAVQVHAADFDGEPGHEAVVEISSRSTLMRSILAAGRDVVVLDPPELVAAVIAELDALAVSAQAPAEKESTR</sequence>
<reference evidence="3 4" key="1">
    <citation type="submission" date="2012-12" db="EMBL/GenBank/DDBJ databases">
        <title>Whole genome shotgun sequence of Gordonia hirsuta NBRC 16056.</title>
        <authorList>
            <person name="Isaki-Nakamura S."/>
            <person name="Hosoyama A."/>
            <person name="Tsuchikane K."/>
            <person name="Katsumata H."/>
            <person name="Baba S."/>
            <person name="Yamazaki S."/>
            <person name="Fujita N."/>
        </authorList>
    </citation>
    <scope>NUCLEOTIDE SEQUENCE [LARGE SCALE GENOMIC DNA]</scope>
    <source>
        <strain evidence="3 4">NBRC 16056</strain>
    </source>
</reference>